<dbReference type="InterPro" id="IPR029044">
    <property type="entry name" value="Nucleotide-diphossugar_trans"/>
</dbReference>
<dbReference type="GO" id="GO:0016758">
    <property type="term" value="F:hexosyltransferase activity"/>
    <property type="evidence" value="ECO:0007669"/>
    <property type="project" value="UniProtKB-ARBA"/>
</dbReference>
<sequence>MNDTIAVILATYNGEKYLKQQIESILDQTYKNIKIYIGDDCSKDGTIDIIRAYKNLYPDKITYYQNETNIGFVKNFEKLLQNTKEDYIAFSDQDDVWDKDKIFLQYSALKEKETIFKDKAMMIHHDLEVVDSSLHKIFSSYFDARGYKFSPNKDVGVILGPCGVMGNTIFMNKKLKSIVLPFPEMLDSHDYWIAVNCEFFGIRVSINKALIKYRIHMLNTSNKKNIFFQGLTRNKLAYLPNHNTTRKVFLKKLVNRVNSQDKIILTAYLSYLELKGNKINLYINLIKFNLLKKRFFVRLSVFFRLFFHLYKY</sequence>
<gene>
    <name evidence="1" type="ORF">B4O36_05680</name>
</gene>
<dbReference type="RefSeq" id="WP_002792367.1">
    <property type="nucleotide sequence ID" value="NZ_CP017025.1"/>
</dbReference>
<dbReference type="Gene3D" id="3.90.550.10">
    <property type="entry name" value="Spore Coat Polysaccharide Biosynthesis Protein SpsA, Chain A"/>
    <property type="match status" value="1"/>
</dbReference>
<dbReference type="AlphaFoldDB" id="A0A630BUB0"/>
<dbReference type="PANTHER" id="PTHR22916">
    <property type="entry name" value="GLYCOSYLTRANSFERASE"/>
    <property type="match status" value="1"/>
</dbReference>
<reference evidence="1" key="1">
    <citation type="submission" date="2018-05" db="EMBL/GenBank/DDBJ databases">
        <authorList>
            <consortium name="NARMS: The National Antimicrobial Resistance Monitoring System"/>
        </authorList>
    </citation>
    <scope>NUCLEOTIDE SEQUENCE</scope>
    <source>
        <strain evidence="1">FSIS1710487</strain>
    </source>
</reference>
<dbReference type="EMBL" id="AACEKM010000004">
    <property type="protein sequence ID" value="EAK2235850.1"/>
    <property type="molecule type" value="Genomic_DNA"/>
</dbReference>
<protein>
    <submittedName>
        <fullName evidence="1">Glycosyltransferase family 2 protein</fullName>
    </submittedName>
</protein>
<comment type="caution">
    <text evidence="1">The sequence shown here is derived from an EMBL/GenBank/DDBJ whole genome shotgun (WGS) entry which is preliminary data.</text>
</comment>
<dbReference type="CDD" id="cd04196">
    <property type="entry name" value="GT_2_like_d"/>
    <property type="match status" value="1"/>
</dbReference>
<evidence type="ECO:0000313" key="1">
    <source>
        <dbReference type="EMBL" id="EAK2235850.1"/>
    </source>
</evidence>
<organism evidence="1">
    <name type="scientific">Campylobacter coli</name>
    <dbReference type="NCBI Taxonomy" id="195"/>
    <lineage>
        <taxon>Bacteria</taxon>
        <taxon>Pseudomonadati</taxon>
        <taxon>Campylobacterota</taxon>
        <taxon>Epsilonproteobacteria</taxon>
        <taxon>Campylobacterales</taxon>
        <taxon>Campylobacteraceae</taxon>
        <taxon>Campylobacter</taxon>
    </lineage>
</organism>
<dbReference type="PANTHER" id="PTHR22916:SF3">
    <property type="entry name" value="UDP-GLCNAC:BETAGAL BETA-1,3-N-ACETYLGLUCOSAMINYLTRANSFERASE-LIKE PROTEIN 1"/>
    <property type="match status" value="1"/>
</dbReference>
<name>A0A630BUB0_CAMCO</name>
<accession>A0A630BUB0</accession>
<keyword evidence="1" id="KW-0808">Transferase</keyword>
<dbReference type="InterPro" id="IPR001173">
    <property type="entry name" value="Glyco_trans_2-like"/>
</dbReference>
<dbReference type="Pfam" id="PF00535">
    <property type="entry name" value="Glycos_transf_2"/>
    <property type="match status" value="1"/>
</dbReference>
<proteinExistence type="predicted"/>
<dbReference type="SUPFAM" id="SSF53448">
    <property type="entry name" value="Nucleotide-diphospho-sugar transferases"/>
    <property type="match status" value="1"/>
</dbReference>